<dbReference type="Gene3D" id="3.20.20.100">
    <property type="entry name" value="NADP-dependent oxidoreductase domain"/>
    <property type="match status" value="1"/>
</dbReference>
<dbReference type="Proteomes" id="UP000191024">
    <property type="component" value="Chromosome E"/>
</dbReference>
<evidence type="ECO:0000313" key="9">
    <source>
        <dbReference type="Proteomes" id="UP000191024"/>
    </source>
</evidence>
<dbReference type="AlphaFoldDB" id="A0A1G4JP72"/>
<dbReference type="PANTHER" id="PTHR43827:SF3">
    <property type="entry name" value="NADP-DEPENDENT OXIDOREDUCTASE DOMAIN-CONTAINING PROTEIN"/>
    <property type="match status" value="1"/>
</dbReference>
<dbReference type="OrthoDB" id="416253at2759"/>
<dbReference type="InterPro" id="IPR020471">
    <property type="entry name" value="AKR"/>
</dbReference>
<keyword evidence="9" id="KW-1185">Reference proteome</keyword>
<dbReference type="PANTHER" id="PTHR43827">
    <property type="entry name" value="2,5-DIKETO-D-GLUCONIC ACID REDUCTASE"/>
    <property type="match status" value="1"/>
</dbReference>
<dbReference type="CDD" id="cd19120">
    <property type="entry name" value="AKR_AKR3C2-3"/>
    <property type="match status" value="1"/>
</dbReference>
<dbReference type="GO" id="GO:0016616">
    <property type="term" value="F:oxidoreductase activity, acting on the CH-OH group of donors, NAD or NADP as acceptor"/>
    <property type="evidence" value="ECO:0007669"/>
    <property type="project" value="UniProtKB-ARBA"/>
</dbReference>
<dbReference type="Pfam" id="PF00248">
    <property type="entry name" value="Aldo_ket_red"/>
    <property type="match status" value="1"/>
</dbReference>
<feature type="site" description="Lowers pKa of active site Tyr" evidence="6">
    <location>
        <position position="89"/>
    </location>
</feature>
<comment type="similarity">
    <text evidence="1">Belongs to the aldo/keto reductase family.</text>
</comment>
<evidence type="ECO:0000256" key="5">
    <source>
        <dbReference type="PIRSR" id="PIRSR000097-2"/>
    </source>
</evidence>
<dbReference type="PRINTS" id="PR00069">
    <property type="entry name" value="ALDKETRDTASE"/>
</dbReference>
<evidence type="ECO:0000256" key="6">
    <source>
        <dbReference type="PIRSR" id="PIRSR000097-3"/>
    </source>
</evidence>
<organism evidence="8 9">
    <name type="scientific">Lachancea mirantina</name>
    <dbReference type="NCBI Taxonomy" id="1230905"/>
    <lineage>
        <taxon>Eukaryota</taxon>
        <taxon>Fungi</taxon>
        <taxon>Dikarya</taxon>
        <taxon>Ascomycota</taxon>
        <taxon>Saccharomycotina</taxon>
        <taxon>Saccharomycetes</taxon>
        <taxon>Saccharomycetales</taxon>
        <taxon>Saccharomycetaceae</taxon>
        <taxon>Lachancea</taxon>
    </lineage>
</organism>
<dbReference type="SUPFAM" id="SSF51430">
    <property type="entry name" value="NAD(P)-linked oxidoreductase"/>
    <property type="match status" value="1"/>
</dbReference>
<dbReference type="FunFam" id="3.20.20.100:FF:000002">
    <property type="entry name" value="2,5-diketo-D-gluconic acid reductase A"/>
    <property type="match status" value="1"/>
</dbReference>
<evidence type="ECO:0000259" key="7">
    <source>
        <dbReference type="Pfam" id="PF00248"/>
    </source>
</evidence>
<feature type="binding site" evidence="5">
    <location>
        <position position="123"/>
    </location>
    <ligand>
        <name>substrate</name>
    </ligand>
</feature>
<protein>
    <submittedName>
        <fullName evidence="8">LAMI_0E10924g1_1</fullName>
    </submittedName>
</protein>
<dbReference type="GO" id="GO:0016652">
    <property type="term" value="F:oxidoreductase activity, acting on NAD(P)H as acceptor"/>
    <property type="evidence" value="ECO:0007669"/>
    <property type="project" value="InterPro"/>
</dbReference>
<dbReference type="InterPro" id="IPR018170">
    <property type="entry name" value="Aldo/ket_reductase_CS"/>
</dbReference>
<gene>
    <name evidence="8" type="ORF">LAMI_0E10924G</name>
</gene>
<dbReference type="InterPro" id="IPR023210">
    <property type="entry name" value="NADP_OxRdtase_dom"/>
</dbReference>
<dbReference type="InterPro" id="IPR036812">
    <property type="entry name" value="NAD(P)_OxRdtase_dom_sf"/>
</dbReference>
<evidence type="ECO:0000256" key="2">
    <source>
        <dbReference type="ARBA" id="ARBA00022857"/>
    </source>
</evidence>
<evidence type="ECO:0000256" key="1">
    <source>
        <dbReference type="ARBA" id="ARBA00007905"/>
    </source>
</evidence>
<dbReference type="PROSITE" id="PS00062">
    <property type="entry name" value="ALDOKETO_REDUCTASE_2"/>
    <property type="match status" value="1"/>
</dbReference>
<name>A0A1G4JP72_9SACH</name>
<evidence type="ECO:0000256" key="3">
    <source>
        <dbReference type="ARBA" id="ARBA00023002"/>
    </source>
</evidence>
<dbReference type="EMBL" id="LT598465">
    <property type="protein sequence ID" value="SCU92535.1"/>
    <property type="molecule type" value="Genomic_DNA"/>
</dbReference>
<keyword evidence="3" id="KW-0560">Oxidoreductase</keyword>
<accession>A0A1G4JP72</accession>
<reference evidence="8 9" key="1">
    <citation type="submission" date="2016-03" db="EMBL/GenBank/DDBJ databases">
        <authorList>
            <person name="Devillers H."/>
        </authorList>
    </citation>
    <scope>NUCLEOTIDE SEQUENCE [LARGE SCALE GENOMIC DNA]</scope>
    <source>
        <strain evidence="8">CBS 11717</strain>
    </source>
</reference>
<dbReference type="PIRSF" id="PIRSF000097">
    <property type="entry name" value="AKR"/>
    <property type="match status" value="1"/>
</dbReference>
<sequence>MVFKQEYLHLNNGNKIPAVAVVGTGTRWYKSEETSATFSKPLVEQIKYALTLPGIIHIDAAEIYRTYSEVGEALKEAGRAREEIFITDKYSTFYFKLTDSPRQCLDISCQKMGVDYVDLFLLHSPFIDEKKYGFTLEEAWTQMEELYKAGKAKNIGVSNFSKEDLSRILKSGTIKPQVNQIEFSPFLQNQTPGIYDFCQKHDILLEAYSPLGPLQREPENSSSDPFYQYVKKLADKYQKSEASIILRWVSKRGVLPVTTSSKPQRVRDAQLLYDFDLQNSEVEEITKRGLAHAPLRLYWAEQMGKFDAEAQKL</sequence>
<feature type="domain" description="NADP-dependent oxidoreductase" evidence="7">
    <location>
        <begin position="42"/>
        <end position="287"/>
    </location>
</feature>
<dbReference type="InterPro" id="IPR044494">
    <property type="entry name" value="AKR3C2/3"/>
</dbReference>
<dbReference type="STRING" id="1230905.A0A1G4JP72"/>
<proteinExistence type="inferred from homology"/>
<evidence type="ECO:0000256" key="4">
    <source>
        <dbReference type="PIRSR" id="PIRSR000097-1"/>
    </source>
</evidence>
<feature type="active site" description="Proton donor" evidence="4">
    <location>
        <position position="64"/>
    </location>
</feature>
<keyword evidence="2" id="KW-0521">NADP</keyword>
<evidence type="ECO:0000313" key="8">
    <source>
        <dbReference type="EMBL" id="SCU92535.1"/>
    </source>
</evidence>